<dbReference type="PANTHER" id="PTHR31579">
    <property type="entry name" value="OS03G0796600 PROTEIN"/>
    <property type="match status" value="1"/>
</dbReference>
<name>A0A0B2RHQ7_GLYSO</name>
<sequence>MESLEERVFMFMDEQYYFSNSNESELHMHHHPSVSVENISWENNTDFDDSPERTLYWESQIALLQEILERYHLSGSKLRREVGRIIKEVKASDFCSCLKANSWDCTTCLRRRVVDGLCRRGFSTNLCISKWETTKKFPGGCHEYIEVIANTSTRKKIHFLVELELKEQFQIAKASENYQNLESCLPEFYIGKPEYLTAIVRVMCNAAKKSMKEKKMHVGPWRKSSFMQMKWSGFNQICNSNKSLGSVTTYSHAQTNQSYLRISGAPTPVLVT</sequence>
<protein>
    <submittedName>
        <fullName evidence="1">Uncharacterized protein</fullName>
    </submittedName>
</protein>
<reference evidence="2 3" key="2">
    <citation type="submission" date="2018-09" db="EMBL/GenBank/DDBJ databases">
        <title>A high-quality reference genome of wild soybean provides a powerful tool to mine soybean genomes.</title>
        <authorList>
            <person name="Xie M."/>
            <person name="Chung C.Y.L."/>
            <person name="Li M.-W."/>
            <person name="Wong F.-L."/>
            <person name="Chan T.-F."/>
            <person name="Lam H.-M."/>
        </authorList>
    </citation>
    <scope>NUCLEOTIDE SEQUENCE [LARGE SCALE GENOMIC DNA]</scope>
    <source>
        <strain evidence="3">cv. W05</strain>
        <tissue evidence="2">Hypocotyl of etiolated seedlings</tissue>
    </source>
</reference>
<accession>A0A0B2RHQ7</accession>
<organism evidence="1">
    <name type="scientific">Glycine soja</name>
    <name type="common">Wild soybean</name>
    <dbReference type="NCBI Taxonomy" id="3848"/>
    <lineage>
        <taxon>Eukaryota</taxon>
        <taxon>Viridiplantae</taxon>
        <taxon>Streptophyta</taxon>
        <taxon>Embryophyta</taxon>
        <taxon>Tracheophyta</taxon>
        <taxon>Spermatophyta</taxon>
        <taxon>Magnoliopsida</taxon>
        <taxon>eudicotyledons</taxon>
        <taxon>Gunneridae</taxon>
        <taxon>Pentapetalae</taxon>
        <taxon>rosids</taxon>
        <taxon>fabids</taxon>
        <taxon>Fabales</taxon>
        <taxon>Fabaceae</taxon>
        <taxon>Papilionoideae</taxon>
        <taxon>50 kb inversion clade</taxon>
        <taxon>NPAAA clade</taxon>
        <taxon>indigoferoid/millettioid clade</taxon>
        <taxon>Phaseoleae</taxon>
        <taxon>Glycine</taxon>
        <taxon>Glycine subgen. Soja</taxon>
    </lineage>
</organism>
<evidence type="ECO:0000313" key="1">
    <source>
        <dbReference type="EMBL" id="KHN34151.1"/>
    </source>
</evidence>
<dbReference type="Proteomes" id="UP000053555">
    <property type="component" value="Unassembled WGS sequence"/>
</dbReference>
<keyword evidence="3" id="KW-1185">Reference proteome</keyword>
<proteinExistence type="predicted"/>
<reference evidence="1" key="1">
    <citation type="submission" date="2014-07" db="EMBL/GenBank/DDBJ databases">
        <title>Identification of a novel salt tolerance gene in wild soybean by whole-genome sequencing.</title>
        <authorList>
            <person name="Lam H.-M."/>
            <person name="Qi X."/>
            <person name="Li M.-W."/>
            <person name="Liu X."/>
            <person name="Xie M."/>
            <person name="Ni M."/>
            <person name="Xu X."/>
        </authorList>
    </citation>
    <scope>NUCLEOTIDE SEQUENCE [LARGE SCALE GENOMIC DNA]</scope>
    <source>
        <tissue evidence="1">Root</tissue>
    </source>
</reference>
<dbReference type="NCBIfam" id="TIGR01615">
    <property type="entry name" value="A_thal_3542"/>
    <property type="match status" value="1"/>
</dbReference>
<dbReference type="InterPro" id="IPR006502">
    <property type="entry name" value="PDDEXK-like"/>
</dbReference>
<dbReference type="Gramene" id="XM_028324174.1">
    <property type="protein sequence ID" value="XP_028179975.1"/>
    <property type="gene ID" value="LOC114367079"/>
</dbReference>
<dbReference type="Proteomes" id="UP000289340">
    <property type="component" value="Chromosome 1"/>
</dbReference>
<dbReference type="Pfam" id="PF04720">
    <property type="entry name" value="PDDEXK_6"/>
    <property type="match status" value="1"/>
</dbReference>
<dbReference type="PANTHER" id="PTHR31579:SF49">
    <property type="entry name" value="DUF506 FAMILY PROTEIN"/>
    <property type="match status" value="1"/>
</dbReference>
<evidence type="ECO:0000313" key="2">
    <source>
        <dbReference type="EMBL" id="RZC31483.1"/>
    </source>
</evidence>
<evidence type="ECO:0000313" key="3">
    <source>
        <dbReference type="Proteomes" id="UP000289340"/>
    </source>
</evidence>
<gene>
    <name evidence="2" type="ORF">D0Y65_002393</name>
    <name evidence="1" type="ORF">glysoja_038640</name>
</gene>
<dbReference type="EMBL" id="QZWG01000001">
    <property type="protein sequence ID" value="RZC31483.1"/>
    <property type="molecule type" value="Genomic_DNA"/>
</dbReference>
<dbReference type="AlphaFoldDB" id="A0A0B2RHQ7"/>
<dbReference type="EMBL" id="KN649206">
    <property type="protein sequence ID" value="KHN34151.1"/>
    <property type="molecule type" value="Genomic_DNA"/>
</dbReference>